<evidence type="ECO:0000259" key="1">
    <source>
        <dbReference type="Pfam" id="PF03070"/>
    </source>
</evidence>
<gene>
    <name evidence="2" type="ORF">FVE85_2542</name>
</gene>
<dbReference type="PANTHER" id="PTHR43198:SF2">
    <property type="entry name" value="SI:CH1073-67J19.1-RELATED"/>
    <property type="match status" value="1"/>
</dbReference>
<dbReference type="SUPFAM" id="SSF48613">
    <property type="entry name" value="Heme oxygenase-like"/>
    <property type="match status" value="1"/>
</dbReference>
<proteinExistence type="predicted"/>
<dbReference type="GO" id="GO:0005829">
    <property type="term" value="C:cytosol"/>
    <property type="evidence" value="ECO:0007669"/>
    <property type="project" value="TreeGrafter"/>
</dbReference>
<keyword evidence="3" id="KW-1185">Reference proteome</keyword>
<feature type="domain" description="Thiaminase-2/PQQC" evidence="1">
    <location>
        <begin position="50"/>
        <end position="235"/>
    </location>
</feature>
<name>A0A5J4YMA6_PORPP</name>
<reference evidence="3" key="1">
    <citation type="journal article" date="2019" name="Nat. Commun.">
        <title>Expansion of phycobilisome linker gene families in mesophilic red algae.</title>
        <authorList>
            <person name="Lee J."/>
            <person name="Kim D."/>
            <person name="Bhattacharya D."/>
            <person name="Yoon H.S."/>
        </authorList>
    </citation>
    <scope>NUCLEOTIDE SEQUENCE [LARGE SCALE GENOMIC DNA]</scope>
    <source>
        <strain evidence="3">CCMP 1328</strain>
    </source>
</reference>
<evidence type="ECO:0000313" key="3">
    <source>
        <dbReference type="Proteomes" id="UP000324585"/>
    </source>
</evidence>
<sequence length="261" mass="29226">MNASFHEMVLLGRFFRTGGTLREAKRRMSGARWSATSAHRQRMREIETCEFVRGLRDGSLPQHVYDRFAAQDAIFLEAFARQYCELAGRAPRWSHVVALHRLAAAAIQEREQLHHGMNGARSANATLKYIDGLRRFSATEPVPLASLAALAPCMSVYAHLGQLLQADPTFQASCESGSNPYTTWVATYADPGFQSHAVEIEALLVEIEQDAARRSTSESDDDMDSRRHAVALFLDDCYSFAMSMELEFFNAAWHHHPAPPP</sequence>
<dbReference type="GO" id="GO:0006772">
    <property type="term" value="P:thiamine metabolic process"/>
    <property type="evidence" value="ECO:0007669"/>
    <property type="project" value="UniProtKB-ARBA"/>
</dbReference>
<protein>
    <submittedName>
        <fullName evidence="2">Thiamine biosynthesis multifunctional protein ThiED</fullName>
    </submittedName>
</protein>
<dbReference type="InterPro" id="IPR050967">
    <property type="entry name" value="Thiamine_Salvage_TenA"/>
</dbReference>
<evidence type="ECO:0000313" key="2">
    <source>
        <dbReference type="EMBL" id="KAA8491527.1"/>
    </source>
</evidence>
<dbReference type="InterPro" id="IPR004305">
    <property type="entry name" value="Thiaminase-2/PQQC"/>
</dbReference>
<dbReference type="Gene3D" id="1.20.910.10">
    <property type="entry name" value="Heme oxygenase-like"/>
    <property type="match status" value="1"/>
</dbReference>
<dbReference type="Proteomes" id="UP000324585">
    <property type="component" value="Unassembled WGS sequence"/>
</dbReference>
<dbReference type="OMA" id="LEMHEAY"/>
<dbReference type="PANTHER" id="PTHR43198">
    <property type="entry name" value="BIFUNCTIONAL TH2 PROTEIN"/>
    <property type="match status" value="1"/>
</dbReference>
<comment type="caution">
    <text evidence="2">The sequence shown here is derived from an EMBL/GenBank/DDBJ whole genome shotgun (WGS) entry which is preliminary data.</text>
</comment>
<organism evidence="2 3">
    <name type="scientific">Porphyridium purpureum</name>
    <name type="common">Red alga</name>
    <name type="synonym">Porphyridium cruentum</name>
    <dbReference type="NCBI Taxonomy" id="35688"/>
    <lineage>
        <taxon>Eukaryota</taxon>
        <taxon>Rhodophyta</taxon>
        <taxon>Bangiophyceae</taxon>
        <taxon>Porphyridiales</taxon>
        <taxon>Porphyridiaceae</taxon>
        <taxon>Porphyridium</taxon>
    </lineage>
</organism>
<accession>A0A5J4YMA6</accession>
<dbReference type="InterPro" id="IPR016084">
    <property type="entry name" value="Haem_Oase-like_multi-hlx"/>
</dbReference>
<dbReference type="OrthoDB" id="10028886at2759"/>
<dbReference type="EMBL" id="VRMN01000013">
    <property type="protein sequence ID" value="KAA8491527.1"/>
    <property type="molecule type" value="Genomic_DNA"/>
</dbReference>
<dbReference type="Pfam" id="PF03070">
    <property type="entry name" value="TENA_THI-4"/>
    <property type="match status" value="1"/>
</dbReference>
<dbReference type="AlphaFoldDB" id="A0A5J4YMA6"/>